<proteinExistence type="predicted"/>
<evidence type="ECO:0000313" key="6">
    <source>
        <dbReference type="EMBL" id="KAF2431425.1"/>
    </source>
</evidence>
<dbReference type="GO" id="GO:0005743">
    <property type="term" value="C:mitochondrial inner membrane"/>
    <property type="evidence" value="ECO:0007669"/>
    <property type="project" value="UniProtKB-SubCell"/>
</dbReference>
<keyword evidence="7" id="KW-1185">Reference proteome</keyword>
<feature type="transmembrane region" description="Helical" evidence="5">
    <location>
        <begin position="40"/>
        <end position="62"/>
    </location>
</feature>
<dbReference type="InterPro" id="IPR039297">
    <property type="entry name" value="COX7a"/>
</dbReference>
<keyword evidence="3" id="KW-0496">Mitochondrion</keyword>
<dbReference type="EMBL" id="MU007032">
    <property type="protein sequence ID" value="KAF2431425.1"/>
    <property type="molecule type" value="Genomic_DNA"/>
</dbReference>
<keyword evidence="5" id="KW-0812">Transmembrane</keyword>
<name>A0A9P4NSM7_9PEZI</name>
<sequence length="71" mass="8558">MAGWVYRENNVPHYQRMFQQGQKNHIRQWNQTPRSKLILYPYYVMLWGTFGASMYCMGRLVLGHKTWFGKG</sequence>
<evidence type="ECO:0000313" key="7">
    <source>
        <dbReference type="Proteomes" id="UP000800235"/>
    </source>
</evidence>
<reference evidence="6" key="1">
    <citation type="journal article" date="2020" name="Stud. Mycol.">
        <title>101 Dothideomycetes genomes: a test case for predicting lifestyles and emergence of pathogens.</title>
        <authorList>
            <person name="Haridas S."/>
            <person name="Albert R."/>
            <person name="Binder M."/>
            <person name="Bloem J."/>
            <person name="Labutti K."/>
            <person name="Salamov A."/>
            <person name="Andreopoulos B."/>
            <person name="Baker S."/>
            <person name="Barry K."/>
            <person name="Bills G."/>
            <person name="Bluhm B."/>
            <person name="Cannon C."/>
            <person name="Castanera R."/>
            <person name="Culley D."/>
            <person name="Daum C."/>
            <person name="Ezra D."/>
            <person name="Gonzalez J."/>
            <person name="Henrissat B."/>
            <person name="Kuo A."/>
            <person name="Liang C."/>
            <person name="Lipzen A."/>
            <person name="Lutzoni F."/>
            <person name="Magnuson J."/>
            <person name="Mondo S."/>
            <person name="Nolan M."/>
            <person name="Ohm R."/>
            <person name="Pangilinan J."/>
            <person name="Park H.-J."/>
            <person name="Ramirez L."/>
            <person name="Alfaro M."/>
            <person name="Sun H."/>
            <person name="Tritt A."/>
            <person name="Yoshinaga Y."/>
            <person name="Zwiers L.-H."/>
            <person name="Turgeon B."/>
            <person name="Goodwin S."/>
            <person name="Spatafora J."/>
            <person name="Crous P."/>
            <person name="Grigoriev I."/>
        </authorList>
    </citation>
    <scope>NUCLEOTIDE SEQUENCE</scope>
    <source>
        <strain evidence="6">CBS 130266</strain>
    </source>
</reference>
<evidence type="ECO:0000256" key="4">
    <source>
        <dbReference type="ARBA" id="ARBA00023136"/>
    </source>
</evidence>
<dbReference type="Proteomes" id="UP000800235">
    <property type="component" value="Unassembled WGS sequence"/>
</dbReference>
<organism evidence="6 7">
    <name type="scientific">Tothia fuscella</name>
    <dbReference type="NCBI Taxonomy" id="1048955"/>
    <lineage>
        <taxon>Eukaryota</taxon>
        <taxon>Fungi</taxon>
        <taxon>Dikarya</taxon>
        <taxon>Ascomycota</taxon>
        <taxon>Pezizomycotina</taxon>
        <taxon>Dothideomycetes</taxon>
        <taxon>Pleosporomycetidae</taxon>
        <taxon>Venturiales</taxon>
        <taxon>Cylindrosympodiaceae</taxon>
        <taxon>Tothia</taxon>
    </lineage>
</organism>
<dbReference type="Pfam" id="PF02238">
    <property type="entry name" value="COX7a"/>
    <property type="match status" value="1"/>
</dbReference>
<evidence type="ECO:0000256" key="2">
    <source>
        <dbReference type="ARBA" id="ARBA00022792"/>
    </source>
</evidence>
<evidence type="ECO:0000256" key="3">
    <source>
        <dbReference type="ARBA" id="ARBA00023128"/>
    </source>
</evidence>
<evidence type="ECO:0000256" key="1">
    <source>
        <dbReference type="ARBA" id="ARBA00004273"/>
    </source>
</evidence>
<comment type="caution">
    <text evidence="6">The sequence shown here is derived from an EMBL/GenBank/DDBJ whole genome shotgun (WGS) entry which is preliminary data.</text>
</comment>
<accession>A0A9P4NSM7</accession>
<comment type="subcellular location">
    <subcellularLocation>
        <location evidence="1">Mitochondrion inner membrane</location>
    </subcellularLocation>
</comment>
<dbReference type="OrthoDB" id="5511599at2759"/>
<keyword evidence="5" id="KW-1133">Transmembrane helix</keyword>
<keyword evidence="2" id="KW-0999">Mitochondrion inner membrane</keyword>
<gene>
    <name evidence="6" type="ORF">EJ08DRAFT_610872</name>
</gene>
<protein>
    <submittedName>
        <fullName evidence="6">Uncharacterized protein</fullName>
    </submittedName>
</protein>
<keyword evidence="4 5" id="KW-0472">Membrane</keyword>
<dbReference type="AlphaFoldDB" id="A0A9P4NSM7"/>
<evidence type="ECO:0000256" key="5">
    <source>
        <dbReference type="SAM" id="Phobius"/>
    </source>
</evidence>